<evidence type="ECO:0000313" key="2">
    <source>
        <dbReference type="Proteomes" id="UP000035680"/>
    </source>
</evidence>
<feature type="region of interest" description="Disordered" evidence="1">
    <location>
        <begin position="75"/>
        <end position="98"/>
    </location>
</feature>
<feature type="region of interest" description="Disordered" evidence="1">
    <location>
        <begin position="1"/>
        <end position="37"/>
    </location>
</feature>
<evidence type="ECO:0000256" key="1">
    <source>
        <dbReference type="SAM" id="MobiDB-lite"/>
    </source>
</evidence>
<dbReference type="AlphaFoldDB" id="A0A0K0G4H1"/>
<reference evidence="2" key="1">
    <citation type="submission" date="2014-07" db="EMBL/GenBank/DDBJ databases">
        <authorList>
            <person name="Martin A.A"/>
            <person name="De Silva N."/>
        </authorList>
    </citation>
    <scope>NUCLEOTIDE SEQUENCE</scope>
</reference>
<organism evidence="2 3">
    <name type="scientific">Strongyloides venezuelensis</name>
    <name type="common">Threadworm</name>
    <dbReference type="NCBI Taxonomy" id="75913"/>
    <lineage>
        <taxon>Eukaryota</taxon>
        <taxon>Metazoa</taxon>
        <taxon>Ecdysozoa</taxon>
        <taxon>Nematoda</taxon>
        <taxon>Chromadorea</taxon>
        <taxon>Rhabditida</taxon>
        <taxon>Tylenchina</taxon>
        <taxon>Panagrolaimomorpha</taxon>
        <taxon>Strongyloidoidea</taxon>
        <taxon>Strongyloididae</taxon>
        <taxon>Strongyloides</taxon>
    </lineage>
</organism>
<protein>
    <submittedName>
        <fullName evidence="3">Ovule protein</fullName>
    </submittedName>
</protein>
<reference evidence="3" key="2">
    <citation type="submission" date="2015-08" db="UniProtKB">
        <authorList>
            <consortium name="WormBaseParasite"/>
        </authorList>
    </citation>
    <scope>IDENTIFICATION</scope>
</reference>
<evidence type="ECO:0000313" key="3">
    <source>
        <dbReference type="WBParaSite" id="SVE_1963200.1"/>
    </source>
</evidence>
<proteinExistence type="predicted"/>
<feature type="compositionally biased region" description="Basic and acidic residues" evidence="1">
    <location>
        <begin position="24"/>
        <end position="36"/>
    </location>
</feature>
<keyword evidence="2" id="KW-1185">Reference proteome</keyword>
<name>A0A0K0G4H1_STRVS</name>
<dbReference type="Proteomes" id="UP000035680">
    <property type="component" value="Unassembled WGS sequence"/>
</dbReference>
<sequence>MFEDSNVVESRLIDDLSEDSQSDISKDADNVPKEQPTEEDLLDLVNEIHIALTSEDVTSSSEKFSGELSSVLDKYAKQLKNPRQNGKDGLNDSDKNVQ</sequence>
<feature type="compositionally biased region" description="Basic and acidic residues" evidence="1">
    <location>
        <begin position="85"/>
        <end position="98"/>
    </location>
</feature>
<dbReference type="WBParaSite" id="SVE_1963200.1">
    <property type="protein sequence ID" value="SVE_1963200.1"/>
    <property type="gene ID" value="SVE_1963200"/>
</dbReference>
<accession>A0A0K0G4H1</accession>